<dbReference type="PANTHER" id="PTHR48079">
    <property type="entry name" value="PROTEIN YEEZ"/>
    <property type="match status" value="1"/>
</dbReference>
<dbReference type="AlphaFoldDB" id="A0A6G4WXD6"/>
<dbReference type="PANTHER" id="PTHR48079:SF6">
    <property type="entry name" value="NAD(P)-BINDING DOMAIN-CONTAINING PROTEIN-RELATED"/>
    <property type="match status" value="1"/>
</dbReference>
<name>A0A6G4WXD6_9ACTN</name>
<evidence type="ECO:0000313" key="3">
    <source>
        <dbReference type="Proteomes" id="UP000477722"/>
    </source>
</evidence>
<proteinExistence type="predicted"/>
<comment type="caution">
    <text evidence="2">The sequence shown here is derived from an EMBL/GenBank/DDBJ whole genome shotgun (WGS) entry which is preliminary data.</text>
</comment>
<reference evidence="2 3" key="1">
    <citation type="submission" date="2020-02" db="EMBL/GenBank/DDBJ databases">
        <title>Whole-genome analyses of novel actinobacteria.</title>
        <authorList>
            <person name="Sahin N."/>
            <person name="Tatar D."/>
        </authorList>
    </citation>
    <scope>NUCLEOTIDE SEQUENCE [LARGE SCALE GENOMIC DNA]</scope>
    <source>
        <strain evidence="2 3">SB3404</strain>
    </source>
</reference>
<dbReference type="Pfam" id="PF01370">
    <property type="entry name" value="Epimerase"/>
    <property type="match status" value="1"/>
</dbReference>
<dbReference type="EMBL" id="JAAKZZ010000101">
    <property type="protein sequence ID" value="NGO69184.1"/>
    <property type="molecule type" value="Genomic_DNA"/>
</dbReference>
<dbReference type="RefSeq" id="WP_165298878.1">
    <property type="nucleotide sequence ID" value="NZ_JAAKZZ010000101.1"/>
</dbReference>
<gene>
    <name evidence="2" type="ORF">G5C65_12615</name>
</gene>
<evidence type="ECO:0000313" key="2">
    <source>
        <dbReference type="EMBL" id="NGO69184.1"/>
    </source>
</evidence>
<dbReference type="GO" id="GO:0005737">
    <property type="term" value="C:cytoplasm"/>
    <property type="evidence" value="ECO:0007669"/>
    <property type="project" value="TreeGrafter"/>
</dbReference>
<dbReference type="InterPro" id="IPR036291">
    <property type="entry name" value="NAD(P)-bd_dom_sf"/>
</dbReference>
<sequence length="352" mass="38134">MADGSRAFVLGATGQIGMATVDALLADGWEVTAASRSGGRDDARQAAGVRSVALDRDEEGALAAAVGDGHGLLVDVTAMTPAHTRQLTALADRVDSAVVISSAAVYEDDEGRGFSAQDGPRGFPHYPVPLRETQRTAAPGDDSYDARKALLEQELLALGDRMPTTLLRAGTVHGPYCRAPRELYWVKRWLDGRRVRILAFGGRSRFHPAHVDNIAELVRLAARRPGSRVLNAADPEAPSDAAIAEALGEVLGWEAETVLLEDGAPEAEQGLGMTPWSIPYPVVLDMAAAERELGYRAVTTYEESLPRTVEWITGQLRDRDWREAFPALAWFFGDRDPFDYAAEDRWLAARSG</sequence>
<protein>
    <submittedName>
        <fullName evidence="2">NAD-dependent epimerase/dehydratase family protein</fullName>
    </submittedName>
</protein>
<feature type="domain" description="NAD-dependent epimerase/dehydratase" evidence="1">
    <location>
        <begin position="8"/>
        <end position="228"/>
    </location>
</feature>
<dbReference type="InterPro" id="IPR001509">
    <property type="entry name" value="Epimerase_deHydtase"/>
</dbReference>
<dbReference type="InterPro" id="IPR051783">
    <property type="entry name" value="NAD(P)-dependent_oxidoreduct"/>
</dbReference>
<dbReference type="Proteomes" id="UP000477722">
    <property type="component" value="Unassembled WGS sequence"/>
</dbReference>
<evidence type="ECO:0000259" key="1">
    <source>
        <dbReference type="Pfam" id="PF01370"/>
    </source>
</evidence>
<dbReference type="SUPFAM" id="SSF51735">
    <property type="entry name" value="NAD(P)-binding Rossmann-fold domains"/>
    <property type="match status" value="1"/>
</dbReference>
<organism evidence="2 3">
    <name type="scientific">Streptomyces boncukensis</name>
    <dbReference type="NCBI Taxonomy" id="2711219"/>
    <lineage>
        <taxon>Bacteria</taxon>
        <taxon>Bacillati</taxon>
        <taxon>Actinomycetota</taxon>
        <taxon>Actinomycetes</taxon>
        <taxon>Kitasatosporales</taxon>
        <taxon>Streptomycetaceae</taxon>
        <taxon>Streptomyces</taxon>
    </lineage>
</organism>
<dbReference type="GO" id="GO:0004029">
    <property type="term" value="F:aldehyde dehydrogenase (NAD+) activity"/>
    <property type="evidence" value="ECO:0007669"/>
    <property type="project" value="TreeGrafter"/>
</dbReference>
<dbReference type="Gene3D" id="3.40.50.720">
    <property type="entry name" value="NAD(P)-binding Rossmann-like Domain"/>
    <property type="match status" value="1"/>
</dbReference>
<accession>A0A6G4WXD6</accession>
<keyword evidence="3" id="KW-1185">Reference proteome</keyword>